<dbReference type="RefSeq" id="WP_187329370.1">
    <property type="nucleotide sequence ID" value="NZ_CP021983.2"/>
</dbReference>
<dbReference type="Pfam" id="PF18171">
    <property type="entry name" value="LSDAT_prok"/>
    <property type="match status" value="1"/>
</dbReference>
<dbReference type="KEGG" id="hhg:XM38_023330"/>
<dbReference type="STRING" id="1641165.XM38_21990"/>
<gene>
    <name evidence="2" type="ORF">XM38_023330</name>
</gene>
<dbReference type="InterPro" id="IPR041482">
    <property type="entry name" value="LSDAT_prok"/>
</dbReference>
<keyword evidence="3" id="KW-1185">Reference proteome</keyword>
<reference evidence="2 3" key="1">
    <citation type="journal article" date="2016" name="Biochim. Biophys. Acta">
        <title>Characterization of red-shifted phycobilisomes isolated from the chlorophyll f-containing cyanobacterium Halomicronema hongdechloris.</title>
        <authorList>
            <person name="Li Y."/>
            <person name="Lin Y."/>
            <person name="Garvey C.J."/>
            <person name="Birch D."/>
            <person name="Corkery R.W."/>
            <person name="Loughlin P.C."/>
            <person name="Scheer H."/>
            <person name="Willows R.D."/>
            <person name="Chen M."/>
        </authorList>
    </citation>
    <scope>NUCLEOTIDE SEQUENCE [LARGE SCALE GENOMIC DNA]</scope>
    <source>
        <strain evidence="2 3">C2206</strain>
    </source>
</reference>
<dbReference type="AlphaFoldDB" id="A0A1Z3HM50"/>
<protein>
    <recommendedName>
        <fullName evidence="1">LSDAT prokaryote domain-containing protein</fullName>
    </recommendedName>
</protein>
<dbReference type="InterPro" id="IPR050927">
    <property type="entry name" value="TRPM"/>
</dbReference>
<dbReference type="EMBL" id="CP021983">
    <property type="protein sequence ID" value="ASC71381.1"/>
    <property type="molecule type" value="Genomic_DNA"/>
</dbReference>
<sequence>MRSLFTYPTFSAMPTDGLATSLLHLQDEASLPAVLQSIGLSEPRPVLVLVGGASKLSPADFRRVEGLFTQVLAPLAEALQLVVVDGGTDAGIMHLIGKARSQHHFHFPLVGVAPEGLVHLPHHRVLAADGAALEPNHTHCFLVPGDQWGDESSWIARVATAIAADLPSVTVLINGGEVTWQDAANSVVQQRPVIVIRGSGRTADAIAQVLKGGPASDDRVHSLVESGLLRAIDLDTDPAQLEQILRRLLTTVPSPSTPQR</sequence>
<accession>A0A1Z3HM50</accession>
<dbReference type="GO" id="GO:0005886">
    <property type="term" value="C:plasma membrane"/>
    <property type="evidence" value="ECO:0007669"/>
    <property type="project" value="TreeGrafter"/>
</dbReference>
<organism evidence="2 3">
    <name type="scientific">Halomicronema hongdechloris C2206</name>
    <dbReference type="NCBI Taxonomy" id="1641165"/>
    <lineage>
        <taxon>Bacteria</taxon>
        <taxon>Bacillati</taxon>
        <taxon>Cyanobacteriota</taxon>
        <taxon>Cyanophyceae</taxon>
        <taxon>Nodosilineales</taxon>
        <taxon>Nodosilineaceae</taxon>
        <taxon>Halomicronema</taxon>
    </lineage>
</organism>
<evidence type="ECO:0000259" key="1">
    <source>
        <dbReference type="Pfam" id="PF18171"/>
    </source>
</evidence>
<dbReference type="GO" id="GO:0099604">
    <property type="term" value="F:ligand-gated calcium channel activity"/>
    <property type="evidence" value="ECO:0007669"/>
    <property type="project" value="TreeGrafter"/>
</dbReference>
<dbReference type="PANTHER" id="PTHR13800">
    <property type="entry name" value="TRANSIENT RECEPTOR POTENTIAL CATION CHANNEL, SUBFAMILY M, MEMBER 6"/>
    <property type="match status" value="1"/>
</dbReference>
<dbReference type="Proteomes" id="UP000191901">
    <property type="component" value="Chromosome"/>
</dbReference>
<proteinExistence type="predicted"/>
<evidence type="ECO:0000313" key="3">
    <source>
        <dbReference type="Proteomes" id="UP000191901"/>
    </source>
</evidence>
<feature type="domain" description="LSDAT prokaryote" evidence="1">
    <location>
        <begin position="44"/>
        <end position="240"/>
    </location>
</feature>
<dbReference type="PANTHER" id="PTHR13800:SF12">
    <property type="entry name" value="TRANSIENT RECEPTOR POTENTIAL CATION CHANNEL SUBFAMILY M MEMBER-LIKE 2"/>
    <property type="match status" value="1"/>
</dbReference>
<evidence type="ECO:0000313" key="2">
    <source>
        <dbReference type="EMBL" id="ASC71381.1"/>
    </source>
</evidence>
<name>A0A1Z3HM50_9CYAN</name>